<evidence type="ECO:0000313" key="1">
    <source>
        <dbReference type="EMBL" id="CAG8852712.1"/>
    </source>
</evidence>
<sequence>TSYIRAEILDGVDTSQIHIRLFDLAPNSDSLDNIKSYLHDTSKWTDK</sequence>
<name>A0ABN7XC15_GIGMA</name>
<organism evidence="1 2">
    <name type="scientific">Gigaspora margarita</name>
    <dbReference type="NCBI Taxonomy" id="4874"/>
    <lineage>
        <taxon>Eukaryota</taxon>
        <taxon>Fungi</taxon>
        <taxon>Fungi incertae sedis</taxon>
        <taxon>Mucoromycota</taxon>
        <taxon>Glomeromycotina</taxon>
        <taxon>Glomeromycetes</taxon>
        <taxon>Diversisporales</taxon>
        <taxon>Gigasporaceae</taxon>
        <taxon>Gigaspora</taxon>
    </lineage>
</organism>
<comment type="caution">
    <text evidence="1">The sequence shown here is derived from an EMBL/GenBank/DDBJ whole genome shotgun (WGS) entry which is preliminary data.</text>
</comment>
<feature type="non-terminal residue" evidence="1">
    <location>
        <position position="47"/>
    </location>
</feature>
<protein>
    <submittedName>
        <fullName evidence="1">45232_t:CDS:1</fullName>
    </submittedName>
</protein>
<accession>A0ABN7XC15</accession>
<dbReference type="Proteomes" id="UP000789901">
    <property type="component" value="Unassembled WGS sequence"/>
</dbReference>
<gene>
    <name evidence="1" type="ORF">GMARGA_LOCUS41533</name>
</gene>
<proteinExistence type="predicted"/>
<keyword evidence="2" id="KW-1185">Reference proteome</keyword>
<feature type="non-terminal residue" evidence="1">
    <location>
        <position position="1"/>
    </location>
</feature>
<dbReference type="EMBL" id="CAJVQB010115418">
    <property type="protein sequence ID" value="CAG8852712.1"/>
    <property type="molecule type" value="Genomic_DNA"/>
</dbReference>
<reference evidence="1 2" key="1">
    <citation type="submission" date="2021-06" db="EMBL/GenBank/DDBJ databases">
        <authorList>
            <person name="Kallberg Y."/>
            <person name="Tangrot J."/>
            <person name="Rosling A."/>
        </authorList>
    </citation>
    <scope>NUCLEOTIDE SEQUENCE [LARGE SCALE GENOMIC DNA]</scope>
    <source>
        <strain evidence="1 2">120-4 pot B 10/14</strain>
    </source>
</reference>
<evidence type="ECO:0000313" key="2">
    <source>
        <dbReference type="Proteomes" id="UP000789901"/>
    </source>
</evidence>